<gene>
    <name evidence="1" type="ORF">AGERDE_LOCUS13467</name>
</gene>
<dbReference type="Proteomes" id="UP000789831">
    <property type="component" value="Unassembled WGS sequence"/>
</dbReference>
<evidence type="ECO:0000313" key="2">
    <source>
        <dbReference type="Proteomes" id="UP000789831"/>
    </source>
</evidence>
<proteinExistence type="predicted"/>
<name>A0A9N9HQE5_9GLOM</name>
<sequence>VVRLSLTQLDLVYFPKRWQKDPPELELAKDYVNFYSHSQSQAPETPTSYESSSKSISQLRYMRIHRLSGEIASKIATDPDKCVDFMSYLEKYLEALYVDDAVSTSYENASASSKHPIINNPIKCKAVG</sequence>
<keyword evidence="2" id="KW-1185">Reference proteome</keyword>
<evidence type="ECO:0000313" key="1">
    <source>
        <dbReference type="EMBL" id="CAG8700154.1"/>
    </source>
</evidence>
<comment type="caution">
    <text evidence="1">The sequence shown here is derived from an EMBL/GenBank/DDBJ whole genome shotgun (WGS) entry which is preliminary data.</text>
</comment>
<dbReference type="AlphaFoldDB" id="A0A9N9HQE5"/>
<dbReference type="OrthoDB" id="10452333at2759"/>
<accession>A0A9N9HQE5</accession>
<dbReference type="EMBL" id="CAJVPL010017873">
    <property type="protein sequence ID" value="CAG8700154.1"/>
    <property type="molecule type" value="Genomic_DNA"/>
</dbReference>
<protein>
    <submittedName>
        <fullName evidence="1">1356_t:CDS:1</fullName>
    </submittedName>
</protein>
<organism evidence="1 2">
    <name type="scientific">Ambispora gerdemannii</name>
    <dbReference type="NCBI Taxonomy" id="144530"/>
    <lineage>
        <taxon>Eukaryota</taxon>
        <taxon>Fungi</taxon>
        <taxon>Fungi incertae sedis</taxon>
        <taxon>Mucoromycota</taxon>
        <taxon>Glomeromycotina</taxon>
        <taxon>Glomeromycetes</taxon>
        <taxon>Archaeosporales</taxon>
        <taxon>Ambisporaceae</taxon>
        <taxon>Ambispora</taxon>
    </lineage>
</organism>
<reference evidence="1" key="1">
    <citation type="submission" date="2021-06" db="EMBL/GenBank/DDBJ databases">
        <authorList>
            <person name="Kallberg Y."/>
            <person name="Tangrot J."/>
            <person name="Rosling A."/>
        </authorList>
    </citation>
    <scope>NUCLEOTIDE SEQUENCE</scope>
    <source>
        <strain evidence="1">MT106</strain>
    </source>
</reference>
<feature type="non-terminal residue" evidence="1">
    <location>
        <position position="1"/>
    </location>
</feature>
<feature type="non-terminal residue" evidence="1">
    <location>
        <position position="128"/>
    </location>
</feature>